<evidence type="ECO:0000256" key="1">
    <source>
        <dbReference type="SAM" id="MobiDB-lite"/>
    </source>
</evidence>
<accession>L0DKE4</accession>
<evidence type="ECO:0000313" key="3">
    <source>
        <dbReference type="Proteomes" id="UP000010798"/>
    </source>
</evidence>
<reference evidence="2 3" key="1">
    <citation type="submission" date="2012-02" db="EMBL/GenBank/DDBJ databases">
        <title>Complete sequence of chromosome of Singulisphaera acidiphila DSM 18658.</title>
        <authorList>
            <consortium name="US DOE Joint Genome Institute (JGI-PGF)"/>
            <person name="Lucas S."/>
            <person name="Copeland A."/>
            <person name="Lapidus A."/>
            <person name="Glavina del Rio T."/>
            <person name="Dalin E."/>
            <person name="Tice H."/>
            <person name="Bruce D."/>
            <person name="Goodwin L."/>
            <person name="Pitluck S."/>
            <person name="Peters L."/>
            <person name="Ovchinnikova G."/>
            <person name="Chertkov O."/>
            <person name="Kyrpides N."/>
            <person name="Mavromatis K."/>
            <person name="Ivanova N."/>
            <person name="Brettin T."/>
            <person name="Detter J.C."/>
            <person name="Han C."/>
            <person name="Larimer F."/>
            <person name="Land M."/>
            <person name="Hauser L."/>
            <person name="Markowitz V."/>
            <person name="Cheng J.-F."/>
            <person name="Hugenholtz P."/>
            <person name="Woyke T."/>
            <person name="Wu D."/>
            <person name="Tindall B."/>
            <person name="Pomrenke H."/>
            <person name="Brambilla E."/>
            <person name="Klenk H.-P."/>
            <person name="Eisen J.A."/>
        </authorList>
    </citation>
    <scope>NUCLEOTIDE SEQUENCE [LARGE SCALE GENOMIC DNA]</scope>
    <source>
        <strain evidence="3">ATCC BAA-1392 / DSM 18658 / VKM B-2454 / MOB10</strain>
    </source>
</reference>
<evidence type="ECO:0000313" key="2">
    <source>
        <dbReference type="EMBL" id="AGA29308.1"/>
    </source>
</evidence>
<dbReference type="AlphaFoldDB" id="L0DKE4"/>
<dbReference type="HOGENOM" id="CLU_3367338_0_0_0"/>
<protein>
    <submittedName>
        <fullName evidence="2">Uncharacterized protein</fullName>
    </submittedName>
</protein>
<keyword evidence="3" id="KW-1185">Reference proteome</keyword>
<gene>
    <name evidence="2" type="ordered locus">Sinac_5156</name>
</gene>
<proteinExistence type="predicted"/>
<feature type="region of interest" description="Disordered" evidence="1">
    <location>
        <begin position="1"/>
        <end position="35"/>
    </location>
</feature>
<organism evidence="2 3">
    <name type="scientific">Singulisphaera acidiphila (strain ATCC BAA-1392 / DSM 18658 / VKM B-2454 / MOB10)</name>
    <dbReference type="NCBI Taxonomy" id="886293"/>
    <lineage>
        <taxon>Bacteria</taxon>
        <taxon>Pseudomonadati</taxon>
        <taxon>Planctomycetota</taxon>
        <taxon>Planctomycetia</taxon>
        <taxon>Isosphaerales</taxon>
        <taxon>Isosphaeraceae</taxon>
        <taxon>Singulisphaera</taxon>
    </lineage>
</organism>
<feature type="compositionally biased region" description="Basic and acidic residues" evidence="1">
    <location>
        <begin position="1"/>
        <end position="12"/>
    </location>
</feature>
<dbReference type="Proteomes" id="UP000010798">
    <property type="component" value="Chromosome"/>
</dbReference>
<dbReference type="KEGG" id="saci:Sinac_5156"/>
<name>L0DKE4_SINAD</name>
<sequence>MNIAFDLKERLPKSPPAPLAPAQEPLARRVTRLSR</sequence>
<dbReference type="EMBL" id="CP003364">
    <property type="protein sequence ID" value="AGA29308.1"/>
    <property type="molecule type" value="Genomic_DNA"/>
</dbReference>
<dbReference type="STRING" id="886293.Sinac_5156"/>